<name>A0AA88EHY7_FICCA</name>
<proteinExistence type="predicted"/>
<sequence>MPDEVLEKILSWVPLESLIRFKCVSKSWNAPINSLIEDSAFVNKHLQSTSIPFPLFSSSPAVSSPGPYRRMLLI</sequence>
<accession>A0AA88EHY7</accession>
<dbReference type="PROSITE" id="PS50181">
    <property type="entry name" value="FBOX"/>
    <property type="match status" value="1"/>
</dbReference>
<dbReference type="AlphaFoldDB" id="A0AA88EHY7"/>
<dbReference type="PANTHER" id="PTHR31672:SF13">
    <property type="entry name" value="F-BOX PROTEIN CPR30-LIKE"/>
    <property type="match status" value="1"/>
</dbReference>
<protein>
    <recommendedName>
        <fullName evidence="1">F-box domain-containing protein</fullName>
    </recommendedName>
</protein>
<evidence type="ECO:0000313" key="2">
    <source>
        <dbReference type="EMBL" id="GMN75056.1"/>
    </source>
</evidence>
<dbReference type="CDD" id="cd22157">
    <property type="entry name" value="F-box_AtFBW1-like"/>
    <property type="match status" value="1"/>
</dbReference>
<dbReference type="SUPFAM" id="SSF81383">
    <property type="entry name" value="F-box domain"/>
    <property type="match status" value="1"/>
</dbReference>
<gene>
    <name evidence="2" type="ORF">TIFTF001_052523</name>
</gene>
<dbReference type="SMART" id="SM00256">
    <property type="entry name" value="FBOX"/>
    <property type="match status" value="1"/>
</dbReference>
<organism evidence="2 3">
    <name type="scientific">Ficus carica</name>
    <name type="common">Common fig</name>
    <dbReference type="NCBI Taxonomy" id="3494"/>
    <lineage>
        <taxon>Eukaryota</taxon>
        <taxon>Viridiplantae</taxon>
        <taxon>Streptophyta</taxon>
        <taxon>Embryophyta</taxon>
        <taxon>Tracheophyta</taxon>
        <taxon>Spermatophyta</taxon>
        <taxon>Magnoliopsida</taxon>
        <taxon>eudicotyledons</taxon>
        <taxon>Gunneridae</taxon>
        <taxon>Pentapetalae</taxon>
        <taxon>rosids</taxon>
        <taxon>fabids</taxon>
        <taxon>Rosales</taxon>
        <taxon>Moraceae</taxon>
        <taxon>Ficeae</taxon>
        <taxon>Ficus</taxon>
    </lineage>
</organism>
<dbReference type="InterPro" id="IPR001810">
    <property type="entry name" value="F-box_dom"/>
</dbReference>
<evidence type="ECO:0000313" key="3">
    <source>
        <dbReference type="Proteomes" id="UP001187192"/>
    </source>
</evidence>
<dbReference type="EMBL" id="BTGU01011132">
    <property type="protein sequence ID" value="GMN75056.1"/>
    <property type="molecule type" value="Genomic_DNA"/>
</dbReference>
<dbReference type="InterPro" id="IPR050796">
    <property type="entry name" value="SCF_F-box_component"/>
</dbReference>
<dbReference type="Gene3D" id="1.20.1280.50">
    <property type="match status" value="1"/>
</dbReference>
<feature type="domain" description="F-box" evidence="1">
    <location>
        <begin position="1"/>
        <end position="45"/>
    </location>
</feature>
<dbReference type="InterPro" id="IPR036047">
    <property type="entry name" value="F-box-like_dom_sf"/>
</dbReference>
<dbReference type="PANTHER" id="PTHR31672">
    <property type="entry name" value="BNACNNG10540D PROTEIN"/>
    <property type="match status" value="1"/>
</dbReference>
<dbReference type="Pfam" id="PF00646">
    <property type="entry name" value="F-box"/>
    <property type="match status" value="1"/>
</dbReference>
<reference evidence="2" key="1">
    <citation type="submission" date="2023-07" db="EMBL/GenBank/DDBJ databases">
        <title>draft genome sequence of fig (Ficus carica).</title>
        <authorList>
            <person name="Takahashi T."/>
            <person name="Nishimura K."/>
        </authorList>
    </citation>
    <scope>NUCLEOTIDE SEQUENCE</scope>
</reference>
<evidence type="ECO:0000259" key="1">
    <source>
        <dbReference type="PROSITE" id="PS50181"/>
    </source>
</evidence>
<comment type="caution">
    <text evidence="2">The sequence shown here is derived from an EMBL/GenBank/DDBJ whole genome shotgun (WGS) entry which is preliminary data.</text>
</comment>
<dbReference type="Proteomes" id="UP001187192">
    <property type="component" value="Unassembled WGS sequence"/>
</dbReference>
<keyword evidence="3" id="KW-1185">Reference proteome</keyword>